<accession>A0ABP8BRZ3</accession>
<comment type="caution">
    <text evidence="2">The sequence shown here is derived from an EMBL/GenBank/DDBJ whole genome shotgun (WGS) entry which is preliminary data.</text>
</comment>
<sequence length="96" mass="10637">MRTQCERLLAMSELEHVNLQIAPIAYYPGVHAPFTLATQDNGDEVVHMANLNGGHTSRDPADTLYASKAFATLQANALTVAESRTLIRKVLKERWS</sequence>
<gene>
    <name evidence="2" type="ORF">GCM10022254_03500</name>
</gene>
<reference evidence="3" key="1">
    <citation type="journal article" date="2019" name="Int. J. Syst. Evol. Microbiol.">
        <title>The Global Catalogue of Microorganisms (GCM) 10K type strain sequencing project: providing services to taxonomists for standard genome sequencing and annotation.</title>
        <authorList>
            <consortium name="The Broad Institute Genomics Platform"/>
            <consortium name="The Broad Institute Genome Sequencing Center for Infectious Disease"/>
            <person name="Wu L."/>
            <person name="Ma J."/>
        </authorList>
    </citation>
    <scope>NUCLEOTIDE SEQUENCE [LARGE SCALE GENOMIC DNA]</scope>
    <source>
        <strain evidence="3">JCM 17440</strain>
    </source>
</reference>
<name>A0ABP8BRZ3_9ACTN</name>
<organism evidence="2 3">
    <name type="scientific">Actinomadura meridiana</name>
    <dbReference type="NCBI Taxonomy" id="559626"/>
    <lineage>
        <taxon>Bacteria</taxon>
        <taxon>Bacillati</taxon>
        <taxon>Actinomycetota</taxon>
        <taxon>Actinomycetes</taxon>
        <taxon>Streptosporangiales</taxon>
        <taxon>Thermomonosporaceae</taxon>
        <taxon>Actinomadura</taxon>
    </lineage>
</organism>
<dbReference type="Pfam" id="PF19054">
    <property type="entry name" value="DUF5753"/>
    <property type="match status" value="1"/>
</dbReference>
<evidence type="ECO:0000259" key="1">
    <source>
        <dbReference type="Pfam" id="PF19054"/>
    </source>
</evidence>
<evidence type="ECO:0000313" key="3">
    <source>
        <dbReference type="Proteomes" id="UP001501710"/>
    </source>
</evidence>
<protein>
    <recommendedName>
        <fullName evidence="1">DUF5753 domain-containing protein</fullName>
    </recommendedName>
</protein>
<dbReference type="InterPro" id="IPR043917">
    <property type="entry name" value="DUF5753"/>
</dbReference>
<proteinExistence type="predicted"/>
<evidence type="ECO:0000313" key="2">
    <source>
        <dbReference type="EMBL" id="GAA4224324.1"/>
    </source>
</evidence>
<feature type="domain" description="DUF5753" evidence="1">
    <location>
        <begin position="1"/>
        <end position="89"/>
    </location>
</feature>
<dbReference type="EMBL" id="BAABAS010000003">
    <property type="protein sequence ID" value="GAA4224324.1"/>
    <property type="molecule type" value="Genomic_DNA"/>
</dbReference>
<dbReference type="Proteomes" id="UP001501710">
    <property type="component" value="Unassembled WGS sequence"/>
</dbReference>
<keyword evidence="3" id="KW-1185">Reference proteome</keyword>